<dbReference type="CDD" id="cd06174">
    <property type="entry name" value="MFS"/>
    <property type="match status" value="1"/>
</dbReference>
<feature type="transmembrane region" description="Helical" evidence="5">
    <location>
        <begin position="317"/>
        <end position="335"/>
    </location>
</feature>
<evidence type="ECO:0000256" key="6">
    <source>
        <dbReference type="SAM" id="SignalP"/>
    </source>
</evidence>
<dbReference type="OrthoDB" id="194139at2759"/>
<keyword evidence="2 5" id="KW-0812">Transmembrane</keyword>
<evidence type="ECO:0000313" key="7">
    <source>
        <dbReference type="EMBL" id="KAF9728734.1"/>
    </source>
</evidence>
<evidence type="ECO:0000256" key="5">
    <source>
        <dbReference type="SAM" id="Phobius"/>
    </source>
</evidence>
<evidence type="ECO:0000256" key="3">
    <source>
        <dbReference type="ARBA" id="ARBA00022989"/>
    </source>
</evidence>
<proteinExistence type="predicted"/>
<keyword evidence="8" id="KW-1185">Reference proteome</keyword>
<sequence length="485" mass="52242">MSRRKYTIPLIYATSFLFLFGETVQPAPRIAIYEAIVCKQYYNSSSAGTHDCKAAPVQEELALLGGLERLSILVPSVLAIPFAALADRHGHSFVLAVAMFGVVLEDAWPFVVTWFPGVFPIRLVWLHFVFSCVGGGFTTVVTLLHVIIADVVSAEDRTRMFFRSRAAGVAASMVGYATSGLMMRVDDYLPWAVGLLSLVLGTVAAAMIPNQTVEAWRKPVDAGEGNAGWKPNVTRTAKALKDVGTLLLGNKQVVAMLVLVFLCQLGFDAGPLMLAIYVSKRFGWSFSDVSIHRDLGAAQGHALTPTLQASFLNSLEMSVELLMLVLFLPLLTATLPARFQSLSPTMKDKQVAGWSLLALAAGQLCLGFAPVAVVAILGVVILAMGAGQDSLLRSLATEMVLARDISMIYSAITMLRAIGGSISGPIYAWLYAVGLRQKQEVWIGLPYMVAGVLFLVALGLLVGLEVPEREGYEAIGEQEDDEARA</sequence>
<feature type="transmembrane region" description="Helical" evidence="5">
    <location>
        <begin position="124"/>
        <end position="148"/>
    </location>
</feature>
<feature type="transmembrane region" description="Helical" evidence="5">
    <location>
        <begin position="188"/>
        <end position="208"/>
    </location>
</feature>
<dbReference type="GO" id="GO:0022857">
    <property type="term" value="F:transmembrane transporter activity"/>
    <property type="evidence" value="ECO:0007669"/>
    <property type="project" value="InterPro"/>
</dbReference>
<feature type="chain" id="PRO_5040387540" evidence="6">
    <location>
        <begin position="24"/>
        <end position="485"/>
    </location>
</feature>
<feature type="signal peptide" evidence="6">
    <location>
        <begin position="1"/>
        <end position="23"/>
    </location>
</feature>
<protein>
    <submittedName>
        <fullName evidence="7">Tetracycline resistance protein, class B</fullName>
    </submittedName>
</protein>
<gene>
    <name evidence="7" type="ORF">PMIN01_13114</name>
</gene>
<evidence type="ECO:0000313" key="8">
    <source>
        <dbReference type="Proteomes" id="UP000756921"/>
    </source>
</evidence>
<reference evidence="7" key="1">
    <citation type="journal article" date="2020" name="Mol. Plant Microbe Interact.">
        <title>Genome Sequence of the Biocontrol Agent Coniothyrium minitans strain Conio (IMI 134523).</title>
        <authorList>
            <person name="Patel D."/>
            <person name="Shittu T.A."/>
            <person name="Baroncelli R."/>
            <person name="Muthumeenakshi S."/>
            <person name="Osborne T.H."/>
            <person name="Janganan T.K."/>
            <person name="Sreenivasaprasad S."/>
        </authorList>
    </citation>
    <scope>NUCLEOTIDE SEQUENCE</scope>
    <source>
        <strain evidence="7">Conio</strain>
    </source>
</reference>
<accession>A0A9P6G6N1</accession>
<feature type="transmembrane region" description="Helical" evidence="5">
    <location>
        <begin position="93"/>
        <end position="112"/>
    </location>
</feature>
<feature type="transmembrane region" description="Helical" evidence="5">
    <location>
        <begin position="160"/>
        <end position="182"/>
    </location>
</feature>
<dbReference type="SUPFAM" id="SSF103473">
    <property type="entry name" value="MFS general substrate transporter"/>
    <property type="match status" value="1"/>
</dbReference>
<dbReference type="GO" id="GO:0016020">
    <property type="term" value="C:membrane"/>
    <property type="evidence" value="ECO:0007669"/>
    <property type="project" value="UniProtKB-SubCell"/>
</dbReference>
<feature type="transmembrane region" description="Helical" evidence="5">
    <location>
        <begin position="253"/>
        <end position="278"/>
    </location>
</feature>
<evidence type="ECO:0000256" key="2">
    <source>
        <dbReference type="ARBA" id="ARBA00022692"/>
    </source>
</evidence>
<comment type="subcellular location">
    <subcellularLocation>
        <location evidence="1">Membrane</location>
        <topology evidence="1">Multi-pass membrane protein</topology>
    </subcellularLocation>
</comment>
<dbReference type="EMBL" id="WJXW01000018">
    <property type="protein sequence ID" value="KAF9728734.1"/>
    <property type="molecule type" value="Genomic_DNA"/>
</dbReference>
<name>A0A9P6G6N1_9PLEO</name>
<feature type="transmembrane region" description="Helical" evidence="5">
    <location>
        <begin position="442"/>
        <end position="464"/>
    </location>
</feature>
<dbReference type="Gene3D" id="1.20.1250.20">
    <property type="entry name" value="MFS general substrate transporter like domains"/>
    <property type="match status" value="1"/>
</dbReference>
<feature type="transmembrane region" description="Helical" evidence="5">
    <location>
        <begin position="407"/>
        <end position="430"/>
    </location>
</feature>
<dbReference type="PANTHER" id="PTHR23507:SF1">
    <property type="entry name" value="FI18259P1-RELATED"/>
    <property type="match status" value="1"/>
</dbReference>
<evidence type="ECO:0000256" key="1">
    <source>
        <dbReference type="ARBA" id="ARBA00004141"/>
    </source>
</evidence>
<dbReference type="PANTHER" id="PTHR23507">
    <property type="entry name" value="ZGC:174356"/>
    <property type="match status" value="1"/>
</dbReference>
<feature type="transmembrane region" description="Helical" evidence="5">
    <location>
        <begin position="356"/>
        <end position="387"/>
    </location>
</feature>
<dbReference type="Proteomes" id="UP000756921">
    <property type="component" value="Unassembled WGS sequence"/>
</dbReference>
<dbReference type="InterPro" id="IPR011701">
    <property type="entry name" value="MFS"/>
</dbReference>
<keyword evidence="4 5" id="KW-0472">Membrane</keyword>
<evidence type="ECO:0000256" key="4">
    <source>
        <dbReference type="ARBA" id="ARBA00023136"/>
    </source>
</evidence>
<dbReference type="AlphaFoldDB" id="A0A9P6G6N1"/>
<keyword evidence="6" id="KW-0732">Signal</keyword>
<organism evidence="7 8">
    <name type="scientific">Paraphaeosphaeria minitans</name>
    <dbReference type="NCBI Taxonomy" id="565426"/>
    <lineage>
        <taxon>Eukaryota</taxon>
        <taxon>Fungi</taxon>
        <taxon>Dikarya</taxon>
        <taxon>Ascomycota</taxon>
        <taxon>Pezizomycotina</taxon>
        <taxon>Dothideomycetes</taxon>
        <taxon>Pleosporomycetidae</taxon>
        <taxon>Pleosporales</taxon>
        <taxon>Massarineae</taxon>
        <taxon>Didymosphaeriaceae</taxon>
        <taxon>Paraphaeosphaeria</taxon>
    </lineage>
</organism>
<comment type="caution">
    <text evidence="7">The sequence shown here is derived from an EMBL/GenBank/DDBJ whole genome shotgun (WGS) entry which is preliminary data.</text>
</comment>
<keyword evidence="3 5" id="KW-1133">Transmembrane helix</keyword>
<dbReference type="Pfam" id="PF07690">
    <property type="entry name" value="MFS_1"/>
    <property type="match status" value="1"/>
</dbReference>
<dbReference type="InterPro" id="IPR036259">
    <property type="entry name" value="MFS_trans_sf"/>
</dbReference>